<evidence type="ECO:0000313" key="8">
    <source>
        <dbReference type="EMBL" id="NDV32925.1"/>
    </source>
</evidence>
<dbReference type="InterPro" id="IPR044831">
    <property type="entry name" value="Ccp1-like"/>
</dbReference>
<evidence type="ECO:0000259" key="7">
    <source>
        <dbReference type="PROSITE" id="PS50873"/>
    </source>
</evidence>
<proteinExistence type="inferred from homology"/>
<evidence type="ECO:0000256" key="2">
    <source>
        <dbReference type="ARBA" id="ARBA00022617"/>
    </source>
</evidence>
<keyword evidence="3" id="KW-0479">Metal-binding</keyword>
<dbReference type="GO" id="GO:0000302">
    <property type="term" value="P:response to reactive oxygen species"/>
    <property type="evidence" value="ECO:0007669"/>
    <property type="project" value="TreeGrafter"/>
</dbReference>
<dbReference type="AlphaFoldDB" id="A0A6B2L7K2"/>
<accession>A0A6B2L7K2</accession>
<protein>
    <recommendedName>
        <fullName evidence="7">Plant heme peroxidase family profile domain-containing protein</fullName>
    </recommendedName>
</protein>
<keyword evidence="2" id="KW-0349">Heme</keyword>
<dbReference type="GO" id="GO:0020037">
    <property type="term" value="F:heme binding"/>
    <property type="evidence" value="ECO:0007669"/>
    <property type="project" value="InterPro"/>
</dbReference>
<name>A0A6B2L7K2_9EUKA</name>
<dbReference type="InterPro" id="IPR002016">
    <property type="entry name" value="Haem_peroxidase"/>
</dbReference>
<keyword evidence="4" id="KW-0560">Oxidoreductase</keyword>
<evidence type="ECO:0000256" key="6">
    <source>
        <dbReference type="RuleBase" id="RU004241"/>
    </source>
</evidence>
<evidence type="ECO:0000256" key="4">
    <source>
        <dbReference type="ARBA" id="ARBA00023002"/>
    </source>
</evidence>
<dbReference type="PANTHER" id="PTHR31356:SF36">
    <property type="entry name" value="L-ASCORBATE PEROXIDASE 3"/>
    <property type="match status" value="1"/>
</dbReference>
<dbReference type="Gene3D" id="1.10.420.10">
    <property type="entry name" value="Peroxidase, domain 2"/>
    <property type="match status" value="1"/>
</dbReference>
<dbReference type="PRINTS" id="PR00459">
    <property type="entry name" value="ASPEROXIDASE"/>
</dbReference>
<dbReference type="GO" id="GO:0046872">
    <property type="term" value="F:metal ion binding"/>
    <property type="evidence" value="ECO:0007669"/>
    <property type="project" value="UniProtKB-KW"/>
</dbReference>
<dbReference type="EMBL" id="GIBP01003956">
    <property type="protein sequence ID" value="NDV32925.1"/>
    <property type="molecule type" value="Transcribed_RNA"/>
</dbReference>
<dbReference type="GO" id="GO:0004601">
    <property type="term" value="F:peroxidase activity"/>
    <property type="evidence" value="ECO:0007669"/>
    <property type="project" value="UniProtKB-KW"/>
</dbReference>
<dbReference type="PRINTS" id="PR00458">
    <property type="entry name" value="PEROXIDASE"/>
</dbReference>
<dbReference type="Gene3D" id="1.10.520.10">
    <property type="match status" value="1"/>
</dbReference>
<dbReference type="PANTHER" id="PTHR31356">
    <property type="entry name" value="THYLAKOID LUMENAL 29 KDA PROTEIN, CHLOROPLASTIC-RELATED"/>
    <property type="match status" value="1"/>
</dbReference>
<organism evidence="8">
    <name type="scientific">Arcella intermedia</name>
    <dbReference type="NCBI Taxonomy" id="1963864"/>
    <lineage>
        <taxon>Eukaryota</taxon>
        <taxon>Amoebozoa</taxon>
        <taxon>Tubulinea</taxon>
        <taxon>Elardia</taxon>
        <taxon>Arcellinida</taxon>
        <taxon>Sphaerothecina</taxon>
        <taxon>Arcellidae</taxon>
        <taxon>Arcella</taxon>
    </lineage>
</organism>
<dbReference type="SUPFAM" id="SSF48113">
    <property type="entry name" value="Heme-dependent peroxidases"/>
    <property type="match status" value="1"/>
</dbReference>
<comment type="similarity">
    <text evidence="6">Belongs to the peroxidase family.</text>
</comment>
<feature type="domain" description="Plant heme peroxidase family profile" evidence="7">
    <location>
        <begin position="12"/>
        <end position="334"/>
    </location>
</feature>
<keyword evidence="5" id="KW-0408">Iron</keyword>
<sequence>MTCDVYNQAYLALDKLISRNSDILPTLVRAAFHDCVGASCDGCMNFDDPHNAGLSDAIEVIDQIFEGKGFDQVMSRSDWWQLAAHVALIRGGLNQGCDHHAHCTFFELQFSYGRKDCSTSPVHRHVDDAGSAHGDYEEVWRVLHGNFGLDHHEVVALLGAHSLGGADRAASGFNYDWQEDSLVFDNQYFKNLITLPYQVEDVSTEPINGSPAPLDSPHLYQFTSPVPHNKSLEVLMLNTDMALLKDIRSLKDDDDAFTGVTTCKMGKKARQLVEDKPAKVRKCNDAPTAPLVYKFAEDLEFFYETFTTAYWKMVSHGNEENLNVPSRGDCGHCIPEGAFCVAGFEKSGQCCPGSQCVKHKCTSQYY</sequence>
<dbReference type="GO" id="GO:0034599">
    <property type="term" value="P:cellular response to oxidative stress"/>
    <property type="evidence" value="ECO:0007669"/>
    <property type="project" value="InterPro"/>
</dbReference>
<evidence type="ECO:0000256" key="5">
    <source>
        <dbReference type="ARBA" id="ARBA00023004"/>
    </source>
</evidence>
<evidence type="ECO:0000256" key="1">
    <source>
        <dbReference type="ARBA" id="ARBA00022559"/>
    </source>
</evidence>
<keyword evidence="1" id="KW-0575">Peroxidase</keyword>
<dbReference type="InterPro" id="IPR010255">
    <property type="entry name" value="Haem_peroxidase_sf"/>
</dbReference>
<dbReference type="InterPro" id="IPR002207">
    <property type="entry name" value="Peroxidase_I"/>
</dbReference>
<dbReference type="Pfam" id="PF00141">
    <property type="entry name" value="peroxidase"/>
    <property type="match status" value="1"/>
</dbReference>
<evidence type="ECO:0000256" key="3">
    <source>
        <dbReference type="ARBA" id="ARBA00022723"/>
    </source>
</evidence>
<dbReference type="GO" id="GO:0042744">
    <property type="term" value="P:hydrogen peroxide catabolic process"/>
    <property type="evidence" value="ECO:0007669"/>
    <property type="project" value="TreeGrafter"/>
</dbReference>
<dbReference type="PROSITE" id="PS50873">
    <property type="entry name" value="PEROXIDASE_4"/>
    <property type="match status" value="1"/>
</dbReference>
<dbReference type="InterPro" id="IPR019793">
    <property type="entry name" value="Peroxidases_heam-ligand_BS"/>
</dbReference>
<dbReference type="CDD" id="cd00314">
    <property type="entry name" value="plant_peroxidase_like"/>
    <property type="match status" value="1"/>
</dbReference>
<dbReference type="PROSITE" id="PS00435">
    <property type="entry name" value="PEROXIDASE_1"/>
    <property type="match status" value="1"/>
</dbReference>
<reference evidence="8" key="1">
    <citation type="journal article" date="2020" name="J. Eukaryot. Microbiol.">
        <title>De novo Sequencing, Assembly and Annotation of the Transcriptome for the Free-Living Testate Amoeba Arcella intermedia.</title>
        <authorList>
            <person name="Ribeiro G.M."/>
            <person name="Porfirio-Sousa A.L."/>
            <person name="Maurer-Alcala X.X."/>
            <person name="Katz L.A."/>
            <person name="Lahr D.J.G."/>
        </authorList>
    </citation>
    <scope>NUCLEOTIDE SEQUENCE</scope>
</reference>